<dbReference type="Proteomes" id="UP000013047">
    <property type="component" value="Unassembled WGS sequence"/>
</dbReference>
<sequence length="139" mass="14293">MPSFIFNSAVRDEATGAIDYDTDNFKVMLLTAAAAPNKDTWAKRSDVTNEVVGAGYTAGGAAVVVAVGAVDAANDRVDISLGGATWANATITARYAVYYKARGGAATADELVAVNDFGADVASTAAAFALEASTYRKQN</sequence>
<accession>N7A2T0</accession>
<dbReference type="AlphaFoldDB" id="N7A2T0"/>
<dbReference type="RefSeq" id="WP_004356616.1">
    <property type="nucleotide sequence ID" value="NZ_AMXF01000008.1"/>
</dbReference>
<gene>
    <name evidence="1" type="ORF">C667_02828</name>
</gene>
<dbReference type="EMBL" id="AMXF01000008">
    <property type="protein sequence ID" value="ENO98604.1"/>
    <property type="molecule type" value="Genomic_DNA"/>
</dbReference>
<evidence type="ECO:0000313" key="1">
    <source>
        <dbReference type="EMBL" id="ENO98604.1"/>
    </source>
</evidence>
<evidence type="ECO:0000313" key="2">
    <source>
        <dbReference type="Proteomes" id="UP000013047"/>
    </source>
</evidence>
<keyword evidence="2" id="KW-1185">Reference proteome</keyword>
<organism evidence="1 2">
    <name type="scientific">Thauera phenylacetica B4P</name>
    <dbReference type="NCBI Taxonomy" id="1234382"/>
    <lineage>
        <taxon>Bacteria</taxon>
        <taxon>Pseudomonadati</taxon>
        <taxon>Pseudomonadota</taxon>
        <taxon>Betaproteobacteria</taxon>
        <taxon>Rhodocyclales</taxon>
        <taxon>Zoogloeaceae</taxon>
        <taxon>Thauera</taxon>
    </lineage>
</organism>
<name>N7A2T0_9RHOO</name>
<dbReference type="OrthoDB" id="9181020at2"/>
<reference evidence="1 2" key="1">
    <citation type="submission" date="2012-09" db="EMBL/GenBank/DDBJ databases">
        <title>Draft Genome Sequences of 6 Strains from Genus Thauera.</title>
        <authorList>
            <person name="Liu B."/>
            <person name="Shapleigh J.P."/>
            <person name="Frostegard A.H."/>
        </authorList>
    </citation>
    <scope>NUCLEOTIDE SEQUENCE [LARGE SCALE GENOMIC DNA]</scope>
    <source>
        <strain evidence="1 2">B4P</strain>
    </source>
</reference>
<comment type="caution">
    <text evidence="1">The sequence shown here is derived from an EMBL/GenBank/DDBJ whole genome shotgun (WGS) entry which is preliminary data.</text>
</comment>
<protein>
    <submittedName>
        <fullName evidence="1">Uncharacterized protein</fullName>
    </submittedName>
</protein>
<proteinExistence type="predicted"/>